<comment type="similarity">
    <text evidence="2">Belongs to the major facilitator superfamily. Bcr/CmlA family.</text>
</comment>
<name>A0A6N6VSK4_9BACT</name>
<dbReference type="EMBL" id="WFLM01000003">
    <property type="protein sequence ID" value="KAB8038950.1"/>
    <property type="molecule type" value="Genomic_DNA"/>
</dbReference>
<evidence type="ECO:0000256" key="4">
    <source>
        <dbReference type="ARBA" id="ARBA00022475"/>
    </source>
</evidence>
<evidence type="ECO:0000256" key="8">
    <source>
        <dbReference type="SAM" id="Phobius"/>
    </source>
</evidence>
<dbReference type="AlphaFoldDB" id="A0A6N6VSK4"/>
<evidence type="ECO:0000313" key="11">
    <source>
        <dbReference type="Proteomes" id="UP000437748"/>
    </source>
</evidence>
<dbReference type="GO" id="GO:0042910">
    <property type="term" value="F:xenobiotic transmembrane transporter activity"/>
    <property type="evidence" value="ECO:0007669"/>
    <property type="project" value="InterPro"/>
</dbReference>
<evidence type="ECO:0000256" key="7">
    <source>
        <dbReference type="ARBA" id="ARBA00023136"/>
    </source>
</evidence>
<feature type="transmembrane region" description="Helical" evidence="8">
    <location>
        <begin position="396"/>
        <end position="416"/>
    </location>
</feature>
<dbReference type="SUPFAM" id="SSF103473">
    <property type="entry name" value="MFS general substrate transporter"/>
    <property type="match status" value="1"/>
</dbReference>
<dbReference type="InterPro" id="IPR020846">
    <property type="entry name" value="MFS_dom"/>
</dbReference>
<feature type="transmembrane region" description="Helical" evidence="8">
    <location>
        <begin position="189"/>
        <end position="208"/>
    </location>
</feature>
<sequence length="425" mass="47553">MYLLQILHGFFACYFVVKRFPRRYQLKNRSSTLKIFILILIVSLSTFSTDTYVPSLPHMVNDLNTTQALIQLTLSFYMIGFAISMLTCGCLSDRFGRRPILLGGISLYIISTFICIFASNVWILIIARFFQALGGCCGIVIGRTIVRDSFEKKDQIKVFTYISTGMAISPAIAPIIGGTLQSYWGWRSSFVFLFIVSTLVLILAYYKLEETNKDLNPKATNILNLFKNYKIMLTNKMYMGYTLTIAFAWCVFFSFISSSSFIFQDIIGVSPVVYGIIFGFVSFGYISGTVLARKMSNKIPLNNLISIATFLCLIGSSILFIFAILNYTSVAVILIPLIVIMIGIGIIFPLTQVGVIDIFPKMVGVATGLFFFIEIMTGVFAGYLSGAFKSQSQLPMASVMLASSILLVFTFYFLILKKKNDKEIN</sequence>
<accession>A0A6N6VSK4</accession>
<feature type="transmembrane region" description="Helical" evidence="8">
    <location>
        <begin position="100"/>
        <end position="123"/>
    </location>
</feature>
<comment type="subcellular location">
    <subcellularLocation>
        <location evidence="1">Cell membrane</location>
        <topology evidence="1">Multi-pass membrane protein</topology>
    </subcellularLocation>
</comment>
<dbReference type="GO" id="GO:0005886">
    <property type="term" value="C:plasma membrane"/>
    <property type="evidence" value="ECO:0007669"/>
    <property type="project" value="UniProtKB-SubCell"/>
</dbReference>
<feature type="transmembrane region" description="Helical" evidence="8">
    <location>
        <begin position="158"/>
        <end position="177"/>
    </location>
</feature>
<feature type="transmembrane region" description="Helical" evidence="8">
    <location>
        <begin position="238"/>
        <end position="263"/>
    </location>
</feature>
<dbReference type="Proteomes" id="UP000437748">
    <property type="component" value="Unassembled WGS sequence"/>
</dbReference>
<dbReference type="PANTHER" id="PTHR23502">
    <property type="entry name" value="MAJOR FACILITATOR SUPERFAMILY"/>
    <property type="match status" value="1"/>
</dbReference>
<evidence type="ECO:0000256" key="1">
    <source>
        <dbReference type="ARBA" id="ARBA00004651"/>
    </source>
</evidence>
<evidence type="ECO:0000313" key="10">
    <source>
        <dbReference type="EMBL" id="KAB8038950.1"/>
    </source>
</evidence>
<dbReference type="PROSITE" id="PS50850">
    <property type="entry name" value="MFS"/>
    <property type="match status" value="1"/>
</dbReference>
<evidence type="ECO:0000256" key="2">
    <source>
        <dbReference type="ARBA" id="ARBA00006236"/>
    </source>
</evidence>
<dbReference type="NCBIfam" id="TIGR00710">
    <property type="entry name" value="efflux_Bcr_CflA"/>
    <property type="match status" value="1"/>
</dbReference>
<proteinExistence type="inferred from homology"/>
<feature type="transmembrane region" description="Helical" evidence="8">
    <location>
        <begin position="304"/>
        <end position="325"/>
    </location>
</feature>
<keyword evidence="5 8" id="KW-0812">Transmembrane</keyword>
<feature type="transmembrane region" description="Helical" evidence="8">
    <location>
        <begin position="68"/>
        <end position="88"/>
    </location>
</feature>
<reference evidence="10 11" key="1">
    <citation type="submission" date="2019-10" db="EMBL/GenBank/DDBJ databases">
        <title>New species of Slilvanegrellaceae.</title>
        <authorList>
            <person name="Pitt A."/>
            <person name="Hahn M.W."/>
        </authorList>
    </citation>
    <scope>NUCLEOTIDE SEQUENCE [LARGE SCALE GENOMIC DNA]</scope>
    <source>
        <strain evidence="10 11">SP-Ram-0.45-NSY-1</strain>
    </source>
</reference>
<feature type="transmembrane region" description="Helical" evidence="8">
    <location>
        <begin position="129"/>
        <end position="146"/>
    </location>
</feature>
<dbReference type="GO" id="GO:1990961">
    <property type="term" value="P:xenobiotic detoxification by transmembrane export across the plasma membrane"/>
    <property type="evidence" value="ECO:0007669"/>
    <property type="project" value="InterPro"/>
</dbReference>
<feature type="transmembrane region" description="Helical" evidence="8">
    <location>
        <begin position="331"/>
        <end position="350"/>
    </location>
</feature>
<keyword evidence="4" id="KW-1003">Cell membrane</keyword>
<dbReference type="InterPro" id="IPR004812">
    <property type="entry name" value="Efflux_drug-R_Bcr/CmlA"/>
</dbReference>
<evidence type="ECO:0000256" key="6">
    <source>
        <dbReference type="ARBA" id="ARBA00022989"/>
    </source>
</evidence>
<dbReference type="PANTHER" id="PTHR23502:SF132">
    <property type="entry name" value="POLYAMINE TRANSPORTER 2-RELATED"/>
    <property type="match status" value="1"/>
</dbReference>
<dbReference type="Pfam" id="PF07690">
    <property type="entry name" value="MFS_1"/>
    <property type="match status" value="1"/>
</dbReference>
<keyword evidence="7 8" id="KW-0472">Membrane</keyword>
<keyword evidence="6 8" id="KW-1133">Transmembrane helix</keyword>
<keyword evidence="11" id="KW-1185">Reference proteome</keyword>
<feature type="transmembrane region" description="Helical" evidence="8">
    <location>
        <begin position="31"/>
        <end position="48"/>
    </location>
</feature>
<dbReference type="CDD" id="cd17320">
    <property type="entry name" value="MFS_MdfA_MDR_like"/>
    <property type="match status" value="1"/>
</dbReference>
<dbReference type="InterPro" id="IPR036259">
    <property type="entry name" value="MFS_trans_sf"/>
</dbReference>
<dbReference type="Gene3D" id="1.20.1720.10">
    <property type="entry name" value="Multidrug resistance protein D"/>
    <property type="match status" value="1"/>
</dbReference>
<feature type="domain" description="Major facilitator superfamily (MFS) profile" evidence="9">
    <location>
        <begin position="34"/>
        <end position="420"/>
    </location>
</feature>
<evidence type="ECO:0000259" key="9">
    <source>
        <dbReference type="PROSITE" id="PS50850"/>
    </source>
</evidence>
<evidence type="ECO:0000256" key="5">
    <source>
        <dbReference type="ARBA" id="ARBA00022692"/>
    </source>
</evidence>
<feature type="transmembrane region" description="Helical" evidence="8">
    <location>
        <begin position="362"/>
        <end position="384"/>
    </location>
</feature>
<comment type="caution">
    <text evidence="10">The sequence shown here is derived from an EMBL/GenBank/DDBJ whole genome shotgun (WGS) entry which is preliminary data.</text>
</comment>
<organism evidence="10 11">
    <name type="scientific">Silvanigrella paludirubra</name>
    <dbReference type="NCBI Taxonomy" id="2499159"/>
    <lineage>
        <taxon>Bacteria</taxon>
        <taxon>Pseudomonadati</taxon>
        <taxon>Bdellovibrionota</taxon>
        <taxon>Oligoflexia</taxon>
        <taxon>Silvanigrellales</taxon>
        <taxon>Silvanigrellaceae</taxon>
        <taxon>Silvanigrella</taxon>
    </lineage>
</organism>
<feature type="transmembrane region" description="Helical" evidence="8">
    <location>
        <begin position="269"/>
        <end position="292"/>
    </location>
</feature>
<gene>
    <name evidence="10" type="ORF">GCL60_08815</name>
</gene>
<keyword evidence="3" id="KW-0813">Transport</keyword>
<evidence type="ECO:0000256" key="3">
    <source>
        <dbReference type="ARBA" id="ARBA00022448"/>
    </source>
</evidence>
<dbReference type="InterPro" id="IPR011701">
    <property type="entry name" value="MFS"/>
</dbReference>
<protein>
    <submittedName>
        <fullName evidence="10">Bcr/CflA family efflux MFS transporter</fullName>
    </submittedName>
</protein>